<sequence length="359" mass="40417">MKSYLNLKEEVWDRETCSGCGACVSVCPTENIYFKQQSPVQFDCDECACIIVPTENGESPISAEFCKVTLYDVNCGACYNACPRTKERHIFNLEKVPGRVIENYKAKSTLETKNIQSGGVVTAILANAFDEDLIDGAIVMMEDKWTMDPKSYLATSKEDVLKTAGSRYNWNVPILEVLKEAVMVKKLNKIAVVGTPCVINAVYQMMATNNDLVEPFKKAIRLKISLFCFETFDYDKMLKKLKEVEVNPWDIKKMEIDKGKLIVSTIHGNVFNFKIDEMDEYVRKGCKVCRDFTGISSDISVGNVGTPEGYSTVLVRNKWGKGFFDRTVINGYVSVEGEASINPVISLSKKKMEREDIEF</sequence>
<proteinExistence type="predicted"/>
<dbReference type="GO" id="GO:0046872">
    <property type="term" value="F:metal ion binding"/>
    <property type="evidence" value="ECO:0007669"/>
    <property type="project" value="UniProtKB-KW"/>
</dbReference>
<evidence type="ECO:0000313" key="9">
    <source>
        <dbReference type="Proteomes" id="UP000567099"/>
    </source>
</evidence>
<evidence type="ECO:0000313" key="5">
    <source>
        <dbReference type="EMBL" id="AVB76411.1"/>
    </source>
</evidence>
<evidence type="ECO:0000313" key="7">
    <source>
        <dbReference type="EMBL" id="MBB6497682.1"/>
    </source>
</evidence>
<evidence type="ECO:0000259" key="4">
    <source>
        <dbReference type="PROSITE" id="PS51379"/>
    </source>
</evidence>
<dbReference type="GO" id="GO:0050454">
    <property type="term" value="F:coenzyme F420 hydrogenase activity"/>
    <property type="evidence" value="ECO:0007669"/>
    <property type="project" value="UniProtKB-EC"/>
</dbReference>
<evidence type="ECO:0000256" key="2">
    <source>
        <dbReference type="ARBA" id="ARBA00023004"/>
    </source>
</evidence>
<reference evidence="8" key="1">
    <citation type="journal article" date="2018" name="Genome Announc.">
        <title>Complete Genome Sequence of the Methanococcus maripaludis Type Strain JJ (DSM 2067), a Model for Selenoprotein Synthesis in Archaea.</title>
        <authorList>
            <person name="Poehlein A."/>
            <person name="Heym D."/>
            <person name="Quitzke V."/>
            <person name="Fersch J."/>
            <person name="Daniel R."/>
            <person name="Rother M."/>
        </authorList>
    </citation>
    <scope>NUCLEOTIDE SEQUENCE [LARGE SCALE GENOMIC DNA]</scope>
    <source>
        <strain evidence="8">DSM 2067</strain>
    </source>
</reference>
<evidence type="ECO:0000256" key="3">
    <source>
        <dbReference type="ARBA" id="ARBA00023014"/>
    </source>
</evidence>
<reference evidence="5" key="2">
    <citation type="submission" date="2018-02" db="EMBL/GenBank/DDBJ databases">
        <title>Complete genome sequence of the Methanococcus maripaludis type strain JJ (DSM 2067), a model for selenoprotein synthesis in Archaea.</title>
        <authorList>
            <person name="Poehlein A."/>
            <person name="Heym D."/>
            <person name="Quitzke V."/>
            <person name="Fersch J."/>
            <person name="Daniel R."/>
            <person name="Rother M."/>
        </authorList>
    </citation>
    <scope>NUCLEOTIDE SEQUENCE [LARGE SCALE GENOMIC DNA]</scope>
    <source>
        <strain evidence="5">DSM 2067</strain>
    </source>
</reference>
<evidence type="ECO:0000313" key="8">
    <source>
        <dbReference type="Proteomes" id="UP000239462"/>
    </source>
</evidence>
<dbReference type="GO" id="GO:0052592">
    <property type="term" value="F:oxidoreductase activity, acting on CH or CH2 groups, with an iron-sulfur protein as acceptor"/>
    <property type="evidence" value="ECO:0007669"/>
    <property type="project" value="TreeGrafter"/>
</dbReference>
<dbReference type="GO" id="GO:0051536">
    <property type="term" value="F:iron-sulfur cluster binding"/>
    <property type="evidence" value="ECO:0007669"/>
    <property type="project" value="UniProtKB-KW"/>
</dbReference>
<dbReference type="InterPro" id="IPR045220">
    <property type="entry name" value="FRHB/FDHB/HCAR-like"/>
</dbReference>
<dbReference type="GeneID" id="36102097"/>
<feature type="domain" description="4Fe-4S ferredoxin-type" evidence="4">
    <location>
        <begin position="8"/>
        <end position="37"/>
    </location>
</feature>
<gene>
    <name evidence="6" type="ORF">HNP94_001807</name>
    <name evidence="7" type="ORF">HNP96_001730</name>
    <name evidence="5" type="ORF">MMJJ_10110</name>
</gene>
<dbReference type="KEGG" id="mmad:MMJJ_10110"/>
<dbReference type="Pfam" id="PF04432">
    <property type="entry name" value="FrhB_FdhB_C"/>
    <property type="match status" value="1"/>
</dbReference>
<dbReference type="EMBL" id="CP026606">
    <property type="protein sequence ID" value="AVB76411.1"/>
    <property type="molecule type" value="Genomic_DNA"/>
</dbReference>
<dbReference type="SUPFAM" id="SSF54862">
    <property type="entry name" value="4Fe-4S ferredoxins"/>
    <property type="match status" value="1"/>
</dbReference>
<dbReference type="Proteomes" id="UP000590564">
    <property type="component" value="Unassembled WGS sequence"/>
</dbReference>
<dbReference type="InterPro" id="IPR017900">
    <property type="entry name" value="4Fe4S_Fe_S_CS"/>
</dbReference>
<name>A0A2L1CAM2_METMI</name>
<dbReference type="Proteomes" id="UP000239462">
    <property type="component" value="Chromosome"/>
</dbReference>
<keyword evidence="3" id="KW-0411">Iron-sulfur</keyword>
<dbReference type="Gene3D" id="3.30.70.20">
    <property type="match status" value="1"/>
</dbReference>
<dbReference type="InterPro" id="IPR007525">
    <property type="entry name" value="FrhB_FdhB_C"/>
</dbReference>
<evidence type="ECO:0000313" key="6">
    <source>
        <dbReference type="EMBL" id="MBA2864779.1"/>
    </source>
</evidence>
<evidence type="ECO:0000313" key="10">
    <source>
        <dbReference type="Proteomes" id="UP000590564"/>
    </source>
</evidence>
<evidence type="ECO:0000256" key="1">
    <source>
        <dbReference type="ARBA" id="ARBA00022723"/>
    </source>
</evidence>
<keyword evidence="6" id="KW-0560">Oxidoreductase</keyword>
<dbReference type="AlphaFoldDB" id="A0A2L1CAM2"/>
<dbReference type="EC" id="1.12.98.1" evidence="6"/>
<dbReference type="PROSITE" id="PS00198">
    <property type="entry name" value="4FE4S_FER_1"/>
    <property type="match status" value="1"/>
</dbReference>
<dbReference type="PANTHER" id="PTHR31332:SF0">
    <property type="entry name" value="7-HYDROXYMETHYL CHLOROPHYLL A REDUCTASE, CHLOROPLASTIC"/>
    <property type="match status" value="1"/>
</dbReference>
<protein>
    <submittedName>
        <fullName evidence="6">Coenzyme F420 hydrogenase subunit beta</fullName>
        <ecNumber evidence="6">1.12.98.1</ecNumber>
    </submittedName>
    <submittedName>
        <fullName evidence="5">Coenzyme F420-reducing hydrogenase subunit beta</fullName>
    </submittedName>
</protein>
<dbReference type="InterPro" id="IPR017896">
    <property type="entry name" value="4Fe4S_Fe-S-bd"/>
</dbReference>
<dbReference type="Pfam" id="PF04422">
    <property type="entry name" value="FrhB_FdhB_N"/>
    <property type="match status" value="1"/>
</dbReference>
<dbReference type="Pfam" id="PF00037">
    <property type="entry name" value="Fer4"/>
    <property type="match status" value="1"/>
</dbReference>
<dbReference type="InterPro" id="IPR007516">
    <property type="entry name" value="Co_F420_Hydgase/DH_bsu_N"/>
</dbReference>
<keyword evidence="1" id="KW-0479">Metal-binding</keyword>
<dbReference type="EMBL" id="JACHED010000004">
    <property type="protein sequence ID" value="MBB6497682.1"/>
    <property type="molecule type" value="Genomic_DNA"/>
</dbReference>
<accession>A0A2L1CAM2</accession>
<organism evidence="5 8">
    <name type="scientific">Methanococcus maripaludis</name>
    <name type="common">Methanococcus deltae</name>
    <dbReference type="NCBI Taxonomy" id="39152"/>
    <lineage>
        <taxon>Archaea</taxon>
        <taxon>Methanobacteriati</taxon>
        <taxon>Methanobacteriota</taxon>
        <taxon>Methanomada group</taxon>
        <taxon>Methanococci</taxon>
        <taxon>Methanococcales</taxon>
        <taxon>Methanococcaceae</taxon>
        <taxon>Methanococcus</taxon>
    </lineage>
</organism>
<keyword evidence="2" id="KW-0408">Iron</keyword>
<dbReference type="PANTHER" id="PTHR31332">
    <property type="entry name" value="7-HYDROXYMETHYL CHLOROPHYLL A REDUCTASE, CHLOROPLASTIC"/>
    <property type="match status" value="1"/>
</dbReference>
<dbReference type="RefSeq" id="WP_104837940.1">
    <property type="nucleotide sequence ID" value="NZ_CP026606.1"/>
</dbReference>
<dbReference type="PROSITE" id="PS51379">
    <property type="entry name" value="4FE4S_FER_2"/>
    <property type="match status" value="1"/>
</dbReference>
<dbReference type="Proteomes" id="UP000567099">
    <property type="component" value="Unassembled WGS sequence"/>
</dbReference>
<reference evidence="7 10" key="3">
    <citation type="submission" date="2020-08" db="EMBL/GenBank/DDBJ databases">
        <title>Genomic Encyclopedia of Type Strains, Phase IV (KMG-V): Genome sequencing to study the core and pangenomes of soil and plant-associated prokaryotes.</title>
        <authorList>
            <person name="Whitman W."/>
        </authorList>
    </citation>
    <scope>NUCLEOTIDE SEQUENCE [LARGE SCALE GENOMIC DNA]</scope>
    <source>
        <strain evidence="6 9">C13</strain>
        <strain evidence="7 10">D1</strain>
    </source>
</reference>
<dbReference type="EMBL" id="JACDUO010000003">
    <property type="protein sequence ID" value="MBA2864779.1"/>
    <property type="molecule type" value="Genomic_DNA"/>
</dbReference>